<dbReference type="InterPro" id="IPR001471">
    <property type="entry name" value="AP2/ERF_dom"/>
</dbReference>
<feature type="compositionally biased region" description="Polar residues" evidence="6">
    <location>
        <begin position="89"/>
        <end position="100"/>
    </location>
</feature>
<evidence type="ECO:0000256" key="2">
    <source>
        <dbReference type="ARBA" id="ARBA00023015"/>
    </source>
</evidence>
<dbReference type="GO" id="GO:0003677">
    <property type="term" value="F:DNA binding"/>
    <property type="evidence" value="ECO:0007669"/>
    <property type="project" value="UniProtKB-KW"/>
</dbReference>
<evidence type="ECO:0000256" key="1">
    <source>
        <dbReference type="ARBA" id="ARBA00004123"/>
    </source>
</evidence>
<feature type="compositionally biased region" description="Basic residues" evidence="6">
    <location>
        <begin position="241"/>
        <end position="254"/>
    </location>
</feature>
<evidence type="ECO:0000256" key="3">
    <source>
        <dbReference type="ARBA" id="ARBA00023125"/>
    </source>
</evidence>
<keyword evidence="3" id="KW-0238">DNA-binding</keyword>
<name>A0A7S1YQE7_9STRA</name>
<feature type="compositionally biased region" description="Basic residues" evidence="6">
    <location>
        <begin position="130"/>
        <end position="152"/>
    </location>
</feature>
<organism evidence="8">
    <name type="scientific">Ditylum brightwellii</name>
    <dbReference type="NCBI Taxonomy" id="49249"/>
    <lineage>
        <taxon>Eukaryota</taxon>
        <taxon>Sar</taxon>
        <taxon>Stramenopiles</taxon>
        <taxon>Ochrophyta</taxon>
        <taxon>Bacillariophyta</taxon>
        <taxon>Mediophyceae</taxon>
        <taxon>Lithodesmiophycidae</taxon>
        <taxon>Lithodesmiales</taxon>
        <taxon>Lithodesmiaceae</taxon>
        <taxon>Ditylum</taxon>
    </lineage>
</organism>
<dbReference type="GO" id="GO:0005634">
    <property type="term" value="C:nucleus"/>
    <property type="evidence" value="ECO:0007669"/>
    <property type="project" value="UniProtKB-SubCell"/>
</dbReference>
<dbReference type="SMART" id="SM00380">
    <property type="entry name" value="AP2"/>
    <property type="match status" value="1"/>
</dbReference>
<feature type="compositionally biased region" description="Pro residues" evidence="6">
    <location>
        <begin position="115"/>
        <end position="127"/>
    </location>
</feature>
<dbReference type="InterPro" id="IPR016177">
    <property type="entry name" value="DNA-bd_dom_sf"/>
</dbReference>
<dbReference type="GO" id="GO:0003700">
    <property type="term" value="F:DNA-binding transcription factor activity"/>
    <property type="evidence" value="ECO:0007669"/>
    <property type="project" value="InterPro"/>
</dbReference>
<evidence type="ECO:0000256" key="6">
    <source>
        <dbReference type="SAM" id="MobiDB-lite"/>
    </source>
</evidence>
<dbReference type="SUPFAM" id="SSF54171">
    <property type="entry name" value="DNA-binding domain"/>
    <property type="match status" value="1"/>
</dbReference>
<proteinExistence type="predicted"/>
<dbReference type="PROSITE" id="PS51032">
    <property type="entry name" value="AP2_ERF"/>
    <property type="match status" value="1"/>
</dbReference>
<comment type="subcellular location">
    <subcellularLocation>
        <location evidence="1">Nucleus</location>
    </subcellularLocation>
</comment>
<dbReference type="Gene3D" id="3.30.730.10">
    <property type="entry name" value="AP2/ERF domain"/>
    <property type="match status" value="1"/>
</dbReference>
<reference evidence="8" key="1">
    <citation type="submission" date="2021-01" db="EMBL/GenBank/DDBJ databases">
        <authorList>
            <person name="Corre E."/>
            <person name="Pelletier E."/>
            <person name="Niang G."/>
            <person name="Scheremetjew M."/>
            <person name="Finn R."/>
            <person name="Kale V."/>
            <person name="Holt S."/>
            <person name="Cochrane G."/>
            <person name="Meng A."/>
            <person name="Brown T."/>
            <person name="Cohen L."/>
        </authorList>
    </citation>
    <scope>NUCLEOTIDE SEQUENCE</scope>
    <source>
        <strain evidence="8">Pop2</strain>
    </source>
</reference>
<keyword evidence="5" id="KW-0539">Nucleus</keyword>
<accession>A0A7S1YQE7</accession>
<evidence type="ECO:0000256" key="4">
    <source>
        <dbReference type="ARBA" id="ARBA00023163"/>
    </source>
</evidence>
<feature type="compositionally biased region" description="Low complexity" evidence="6">
    <location>
        <begin position="63"/>
        <end position="74"/>
    </location>
</feature>
<feature type="compositionally biased region" description="Polar residues" evidence="6">
    <location>
        <begin position="196"/>
        <end position="212"/>
    </location>
</feature>
<gene>
    <name evidence="8" type="ORF">DBRI1063_LOCUS2746</name>
</gene>
<dbReference type="InterPro" id="IPR036955">
    <property type="entry name" value="AP2/ERF_dom_sf"/>
</dbReference>
<feature type="domain" description="AP2/ERF" evidence="7">
    <location>
        <begin position="300"/>
        <end position="356"/>
    </location>
</feature>
<dbReference type="AlphaFoldDB" id="A0A7S1YQE7"/>
<keyword evidence="2" id="KW-0805">Transcription regulation</keyword>
<feature type="compositionally biased region" description="Polar residues" evidence="6">
    <location>
        <begin position="1"/>
        <end position="13"/>
    </location>
</feature>
<feature type="compositionally biased region" description="Polar residues" evidence="6">
    <location>
        <begin position="31"/>
        <end position="49"/>
    </location>
</feature>
<protein>
    <recommendedName>
        <fullName evidence="7">AP2/ERF domain-containing protein</fullName>
    </recommendedName>
</protein>
<sequence length="388" mass="41023">MLNGQNKSTTTEIKNVGSKQHDSYQPHAHPMNSNPHPSGVTPQPIQRSGASIGAPPSHPVPRSSSNTYTSSGSNRQESNHYGMPRPASPQRQRQGSSTDITAGDVGAYGGAGGPHRPPPPGMPPAAPHPSHGHYQHQHRHPPPHIPPHHHMPQHPSQHPPHHYHMHSGPASHLPPYPMPHHPPHHPMALYGHHSTAEPQQTKGVSAKGSNQKKSSKAKSPKTGTKRLSELDCKGSVPTGVKKTKKSGKTGKKPKTAAATAAAAAAAHNPVDRQKAAAAIAAVNAASGGKNDKAAALAAAILRGVTMRPSGKWQAQLYYAGKSRYIGVFDTREKAALAYEIAREVLKSDNKSPADQSAQSLKATETAVNAARKAAFEGVNEKDPRLSST</sequence>
<evidence type="ECO:0000259" key="7">
    <source>
        <dbReference type="PROSITE" id="PS51032"/>
    </source>
</evidence>
<dbReference type="EMBL" id="HBGN01004151">
    <property type="protein sequence ID" value="CAD9316339.1"/>
    <property type="molecule type" value="Transcribed_RNA"/>
</dbReference>
<feature type="region of interest" description="Disordered" evidence="6">
    <location>
        <begin position="1"/>
        <end position="254"/>
    </location>
</feature>
<evidence type="ECO:0000313" key="8">
    <source>
        <dbReference type="EMBL" id="CAD9316339.1"/>
    </source>
</evidence>
<evidence type="ECO:0000256" key="5">
    <source>
        <dbReference type="ARBA" id="ARBA00023242"/>
    </source>
</evidence>
<keyword evidence="4" id="KW-0804">Transcription</keyword>